<dbReference type="InterPro" id="IPR036390">
    <property type="entry name" value="WH_DNA-bd_sf"/>
</dbReference>
<dbReference type="Proteomes" id="UP000198856">
    <property type="component" value="Unassembled WGS sequence"/>
</dbReference>
<gene>
    <name evidence="2" type="ORF">SAMN05216226_106113</name>
</gene>
<feature type="domain" description="DUF7347" evidence="1">
    <location>
        <begin position="21"/>
        <end position="96"/>
    </location>
</feature>
<dbReference type="EMBL" id="FNFC01000006">
    <property type="protein sequence ID" value="SDJ63224.1"/>
    <property type="molecule type" value="Genomic_DNA"/>
</dbReference>
<organism evidence="2 3">
    <name type="scientific">Halovenus aranensis</name>
    <dbReference type="NCBI Taxonomy" id="890420"/>
    <lineage>
        <taxon>Archaea</taxon>
        <taxon>Methanobacteriati</taxon>
        <taxon>Methanobacteriota</taxon>
        <taxon>Stenosarchaea group</taxon>
        <taxon>Halobacteria</taxon>
        <taxon>Halobacteriales</taxon>
        <taxon>Haloarculaceae</taxon>
        <taxon>Halovenus</taxon>
    </lineage>
</organism>
<protein>
    <submittedName>
        <fullName evidence="2">Helix-turn-helix domain-containing protein</fullName>
    </submittedName>
</protein>
<proteinExistence type="predicted"/>
<accession>A0A1G8VBE6</accession>
<keyword evidence="3" id="KW-1185">Reference proteome</keyword>
<evidence type="ECO:0000313" key="2">
    <source>
        <dbReference type="EMBL" id="SDJ63224.1"/>
    </source>
</evidence>
<dbReference type="InterPro" id="IPR036388">
    <property type="entry name" value="WH-like_DNA-bd_sf"/>
</dbReference>
<evidence type="ECO:0000313" key="3">
    <source>
        <dbReference type="Proteomes" id="UP000198856"/>
    </source>
</evidence>
<sequence length="104" mass="11671">MNATPSDDSFTGPELQASIGALLADETRIRILEALYDVRADATDANGLPFSTLRRRVDVADSGRFNYHLSQLQDQLVEKENEQYVLTPIGTRLVRAFDQRDDQS</sequence>
<dbReference type="AlphaFoldDB" id="A0A1G8VBE6"/>
<dbReference type="STRING" id="890420.SAMN05216226_106113"/>
<dbReference type="Pfam" id="PF24038">
    <property type="entry name" value="DUF7347"/>
    <property type="match status" value="1"/>
</dbReference>
<reference evidence="2 3" key="1">
    <citation type="submission" date="2016-10" db="EMBL/GenBank/DDBJ databases">
        <authorList>
            <person name="de Groot N.N."/>
        </authorList>
    </citation>
    <scope>NUCLEOTIDE SEQUENCE [LARGE SCALE GENOMIC DNA]</scope>
    <source>
        <strain evidence="2 3">IBRC-M10015</strain>
    </source>
</reference>
<dbReference type="SUPFAM" id="SSF46785">
    <property type="entry name" value="Winged helix' DNA-binding domain"/>
    <property type="match status" value="1"/>
</dbReference>
<dbReference type="InterPro" id="IPR055771">
    <property type="entry name" value="DUF7347"/>
</dbReference>
<evidence type="ECO:0000259" key="1">
    <source>
        <dbReference type="Pfam" id="PF24038"/>
    </source>
</evidence>
<name>A0A1G8VBE6_9EURY</name>
<dbReference type="OrthoDB" id="8482at2157"/>
<dbReference type="Gene3D" id="1.10.10.10">
    <property type="entry name" value="Winged helix-like DNA-binding domain superfamily/Winged helix DNA-binding domain"/>
    <property type="match status" value="1"/>
</dbReference>
<dbReference type="RefSeq" id="WP_143414139.1">
    <property type="nucleotide sequence ID" value="NZ_FNFC01000006.1"/>
</dbReference>